<dbReference type="EC" id="1.11.1.6" evidence="3 10"/>
<dbReference type="InterPro" id="IPR002226">
    <property type="entry name" value="Catalase_haem_BS"/>
</dbReference>
<dbReference type="Gene3D" id="3.40.50.880">
    <property type="match status" value="1"/>
</dbReference>
<dbReference type="Pfam" id="PF18011">
    <property type="entry name" value="Catalase_C"/>
    <property type="match status" value="1"/>
</dbReference>
<dbReference type="EMBL" id="JBHTAI010000018">
    <property type="protein sequence ID" value="MFC7151821.1"/>
    <property type="molecule type" value="Genomic_DNA"/>
</dbReference>
<feature type="domain" description="Catalase core" evidence="12">
    <location>
        <begin position="27"/>
        <end position="413"/>
    </location>
</feature>
<evidence type="ECO:0000256" key="2">
    <source>
        <dbReference type="ARBA" id="ARBA00010660"/>
    </source>
</evidence>
<sequence>MTEHPSLNKKQKQLEPFIRDTFNQEMSSNEGIKIADDENSLKAGDRGPTLIEDFFAREKLAHFDRERIPERVVHARGYGAHGEFELYKSLSEVTMADFLQDPAKKTPLFVRFSQVIGSRGCNETVRDVRGFSIKFYTDEGNFDLVAINIPVFFIQDAIKFPDLIHSVKSEPDNEYPQGQTAHDTFWDFMGSNPETTHMALWIMSDRAIPKSFRTMEGFGVHTFRFVNKEGISHFVKFHVKPLLGVHTLIWDEAQKLGEDADFHRRDLWTNIEMGNYPEYEFAVQIIREDQEFIFDFDILDPTKLWPEEIVPLQKIGKITLNRNVDNAFSETEQSALHPGNIVRGIDFSNDPLLQGRLFSYSDTQKARVGVNYQQIPINRPVCPVFNNQRDGASRYVIDRGKVSYHNNILADNTPSEVPVKDGGFVTYPSTVQGMKERKTAPLFKDHYSQARMFWNSMSAVEREHIIGAFGFELGSCLSSAVRQQMVNRLARVSRELAEPVAKKVGVTVPEVEESTVTRSTPAVSLMNTIFVADTLKIGVFLADGFPGHEVESILKQWKDAKLHPVIVSNNLGEVSGTGGVKLKVEQSFLTGSPLKYDGVYLVGGTGADDYFHNQARKFIGVVYTHFKPIGARKECISLLEDMDINGKPGVVIEEDAQFGRKFTEVMAKQRFWERPSYLYYV</sequence>
<comment type="caution">
    <text evidence="13">The sequence shown here is derived from an EMBL/GenBank/DDBJ whole genome shotgun (WGS) entry which is preliminary data.</text>
</comment>
<dbReference type="InterPro" id="IPR024708">
    <property type="entry name" value="Catalase_AS"/>
</dbReference>
<dbReference type="CDD" id="cd03132">
    <property type="entry name" value="GATase1_catalase"/>
    <property type="match status" value="1"/>
</dbReference>
<gene>
    <name evidence="13" type="ORF">ACFQMJ_25060</name>
</gene>
<dbReference type="InterPro" id="IPR020835">
    <property type="entry name" value="Catalase_sf"/>
</dbReference>
<keyword evidence="9 10" id="KW-0376">Hydrogen peroxide</keyword>
<dbReference type="PROSITE" id="PS00438">
    <property type="entry name" value="CATALASE_2"/>
    <property type="match status" value="1"/>
</dbReference>
<keyword evidence="8 10" id="KW-0408">Iron</keyword>
<comment type="similarity">
    <text evidence="2">Belongs to the catalase family. HPII subfamily.</text>
</comment>
<comment type="cofactor">
    <cofactor evidence="1 10">
        <name>heme</name>
        <dbReference type="ChEBI" id="CHEBI:30413"/>
    </cofactor>
</comment>
<keyword evidence="6 10" id="KW-0479">Metal-binding</keyword>
<dbReference type="PANTHER" id="PTHR42821:SF1">
    <property type="entry name" value="CATALASE-B"/>
    <property type="match status" value="1"/>
</dbReference>
<evidence type="ECO:0000256" key="10">
    <source>
        <dbReference type="PIRNR" id="PIRNR038927"/>
    </source>
</evidence>
<dbReference type="Pfam" id="PF06628">
    <property type="entry name" value="Catalase-rel"/>
    <property type="match status" value="1"/>
</dbReference>
<evidence type="ECO:0000259" key="12">
    <source>
        <dbReference type="SMART" id="SM01060"/>
    </source>
</evidence>
<dbReference type="PANTHER" id="PTHR42821">
    <property type="entry name" value="CATALASE"/>
    <property type="match status" value="1"/>
</dbReference>
<dbReference type="PROSITE" id="PS00437">
    <property type="entry name" value="CATALASE_1"/>
    <property type="match status" value="1"/>
</dbReference>
<dbReference type="RefSeq" id="WP_378052308.1">
    <property type="nucleotide sequence ID" value="NZ_JBHMDN010000048.1"/>
</dbReference>
<dbReference type="PRINTS" id="PR00067">
    <property type="entry name" value="CATALASE"/>
</dbReference>
<dbReference type="Proteomes" id="UP001596378">
    <property type="component" value="Unassembled WGS sequence"/>
</dbReference>
<dbReference type="InterPro" id="IPR043156">
    <property type="entry name" value="Catalase_clade2_helical"/>
</dbReference>
<evidence type="ECO:0000256" key="6">
    <source>
        <dbReference type="ARBA" id="ARBA00022723"/>
    </source>
</evidence>
<dbReference type="PIRSF" id="PIRSF038927">
    <property type="entry name" value="Catalase_clade2"/>
    <property type="match status" value="1"/>
</dbReference>
<evidence type="ECO:0000256" key="5">
    <source>
        <dbReference type="ARBA" id="ARBA00022617"/>
    </source>
</evidence>
<proteinExistence type="inferred from homology"/>
<evidence type="ECO:0000256" key="8">
    <source>
        <dbReference type="ARBA" id="ARBA00023004"/>
    </source>
</evidence>
<dbReference type="SMART" id="SM01060">
    <property type="entry name" value="Catalase"/>
    <property type="match status" value="1"/>
</dbReference>
<dbReference type="Gene3D" id="1.20.1370.20">
    <property type="match status" value="1"/>
</dbReference>
<dbReference type="InterPro" id="IPR010582">
    <property type="entry name" value="Catalase_immune_responsive"/>
</dbReference>
<organism evidence="13 14">
    <name type="scientific">Cohnella cellulosilytica</name>
    <dbReference type="NCBI Taxonomy" id="986710"/>
    <lineage>
        <taxon>Bacteria</taxon>
        <taxon>Bacillati</taxon>
        <taxon>Bacillota</taxon>
        <taxon>Bacilli</taxon>
        <taxon>Bacillales</taxon>
        <taxon>Paenibacillaceae</taxon>
        <taxon>Cohnella</taxon>
    </lineage>
</organism>
<evidence type="ECO:0000256" key="9">
    <source>
        <dbReference type="ARBA" id="ARBA00023324"/>
    </source>
</evidence>
<evidence type="ECO:0000256" key="3">
    <source>
        <dbReference type="ARBA" id="ARBA00012314"/>
    </source>
</evidence>
<evidence type="ECO:0000256" key="4">
    <source>
        <dbReference type="ARBA" id="ARBA00022559"/>
    </source>
</evidence>
<keyword evidence="14" id="KW-1185">Reference proteome</keyword>
<dbReference type="Pfam" id="PF00199">
    <property type="entry name" value="Catalase"/>
    <property type="match status" value="1"/>
</dbReference>
<dbReference type="SUPFAM" id="SSF52317">
    <property type="entry name" value="Class I glutamine amidotransferase-like"/>
    <property type="match status" value="1"/>
</dbReference>
<evidence type="ECO:0000256" key="1">
    <source>
        <dbReference type="ARBA" id="ARBA00001971"/>
    </source>
</evidence>
<evidence type="ECO:0000256" key="7">
    <source>
        <dbReference type="ARBA" id="ARBA00023002"/>
    </source>
</evidence>
<comment type="function">
    <text evidence="10">Decomposes hydrogen peroxide into water and oxygen; serves to protect cells from the toxic effects of hydrogen peroxide.</text>
</comment>
<dbReference type="InterPro" id="IPR041399">
    <property type="entry name" value="Catalase_large_C"/>
</dbReference>
<protein>
    <recommendedName>
        <fullName evidence="3 10">Catalase</fullName>
        <ecNumber evidence="3 10">1.11.1.6</ecNumber>
    </recommendedName>
</protein>
<keyword evidence="4 10" id="KW-0575">Peroxidase</keyword>
<comment type="catalytic activity">
    <reaction evidence="10 11">
        <text>2 H2O2 = O2 + 2 H2O</text>
        <dbReference type="Rhea" id="RHEA:20309"/>
        <dbReference type="ChEBI" id="CHEBI:15377"/>
        <dbReference type="ChEBI" id="CHEBI:15379"/>
        <dbReference type="ChEBI" id="CHEBI:16240"/>
        <dbReference type="EC" id="1.11.1.6"/>
    </reaction>
</comment>
<dbReference type="InterPro" id="IPR029062">
    <property type="entry name" value="Class_I_gatase-like"/>
</dbReference>
<dbReference type="SUPFAM" id="SSF56634">
    <property type="entry name" value="Heme-dependent catalase-like"/>
    <property type="match status" value="1"/>
</dbReference>
<dbReference type="InterPro" id="IPR011614">
    <property type="entry name" value="Catalase_core"/>
</dbReference>
<evidence type="ECO:0000313" key="13">
    <source>
        <dbReference type="EMBL" id="MFC7151821.1"/>
    </source>
</evidence>
<reference evidence="14" key="1">
    <citation type="journal article" date="2019" name="Int. J. Syst. Evol. Microbiol.">
        <title>The Global Catalogue of Microorganisms (GCM) 10K type strain sequencing project: providing services to taxonomists for standard genome sequencing and annotation.</title>
        <authorList>
            <consortium name="The Broad Institute Genomics Platform"/>
            <consortium name="The Broad Institute Genome Sequencing Center for Infectious Disease"/>
            <person name="Wu L."/>
            <person name="Ma J."/>
        </authorList>
    </citation>
    <scope>NUCLEOTIDE SEQUENCE [LARGE SCALE GENOMIC DNA]</scope>
    <source>
        <strain evidence="14">KCTC 12907</strain>
    </source>
</reference>
<evidence type="ECO:0000256" key="11">
    <source>
        <dbReference type="RuleBase" id="RU000498"/>
    </source>
</evidence>
<dbReference type="InterPro" id="IPR018028">
    <property type="entry name" value="Catalase"/>
</dbReference>
<dbReference type="PROSITE" id="PS51402">
    <property type="entry name" value="CATALASE_3"/>
    <property type="match status" value="1"/>
</dbReference>
<name>A0ABW2FF63_9BACL</name>
<dbReference type="GO" id="GO:0004096">
    <property type="term" value="F:catalase activity"/>
    <property type="evidence" value="ECO:0007669"/>
    <property type="project" value="UniProtKB-EC"/>
</dbReference>
<keyword evidence="5 10" id="KW-0349">Heme</keyword>
<evidence type="ECO:0000313" key="14">
    <source>
        <dbReference type="Proteomes" id="UP001596378"/>
    </source>
</evidence>
<dbReference type="InterPro" id="IPR024712">
    <property type="entry name" value="Catalase_clade2"/>
</dbReference>
<dbReference type="Gene3D" id="2.40.180.10">
    <property type="entry name" value="Catalase core domain"/>
    <property type="match status" value="1"/>
</dbReference>
<keyword evidence="7 10" id="KW-0560">Oxidoreductase</keyword>
<accession>A0ABW2FF63</accession>